<dbReference type="EMBL" id="DF849259">
    <property type="protein sequence ID" value="GAT56244.1"/>
    <property type="molecule type" value="Genomic_DNA"/>
</dbReference>
<dbReference type="InterPro" id="IPR008397">
    <property type="entry name" value="Alginate_lyase_dom"/>
</dbReference>
<sequence>MWLSYSTVATIVLFTSRFVQAAIPKTVVLDAARLVAAKAELRRHVASPALKIALADLKAQADSWLTQGPWAVTNKTIIPPNGTIHDYASQAPYFWPSNTSDGCPYIELDGQVNPQSKLYTDHDERAAMFNASYLLSLAWWYTDDETYGRRAGDVLRTWFLANATRMNPNLDHAQLVPCENTGRSIGIIDFSQGYTSVLDAAAILGAGAPGWTKEDARAFEEWNVQFLEWLEGSAFGIEETAATNNHGTFALLQSAGIALFTHNTTLALNKANAMLPRISAYITANGSQPQELVRTRSFHYSVFDLVAYTRMADIGTKIGVDLWGYIGPSGQSIQQAIDFIIPATTGAELWPYPELDFEPYIASDVIHSGADHGNGKARAALSDVPAPPGGDLWLVRPASEQLDPGS</sequence>
<organism evidence="5 6">
    <name type="scientific">Mycena chlorophos</name>
    <name type="common">Agaric fungus</name>
    <name type="synonym">Agaricus chlorophos</name>
    <dbReference type="NCBI Taxonomy" id="658473"/>
    <lineage>
        <taxon>Eukaryota</taxon>
        <taxon>Fungi</taxon>
        <taxon>Dikarya</taxon>
        <taxon>Basidiomycota</taxon>
        <taxon>Agaricomycotina</taxon>
        <taxon>Agaricomycetes</taxon>
        <taxon>Agaricomycetidae</taxon>
        <taxon>Agaricales</taxon>
        <taxon>Marasmiineae</taxon>
        <taxon>Mycenaceae</taxon>
        <taxon>Mycena</taxon>
    </lineage>
</organism>
<dbReference type="Pfam" id="PF05426">
    <property type="entry name" value="Alginate_lyase"/>
    <property type="match status" value="1"/>
</dbReference>
<evidence type="ECO:0000313" key="5">
    <source>
        <dbReference type="EMBL" id="GAT56244.1"/>
    </source>
</evidence>
<dbReference type="Gene3D" id="1.50.10.100">
    <property type="entry name" value="Chondroitin AC/alginate lyase"/>
    <property type="match status" value="1"/>
</dbReference>
<keyword evidence="2" id="KW-0456">Lyase</keyword>
<protein>
    <recommendedName>
        <fullName evidence="4">Alginate lyase domain-containing protein</fullName>
    </recommendedName>
</protein>
<keyword evidence="1 3" id="KW-0732">Signal</keyword>
<proteinExistence type="predicted"/>
<dbReference type="InterPro" id="IPR008929">
    <property type="entry name" value="Chondroitin_lyas"/>
</dbReference>
<evidence type="ECO:0000256" key="2">
    <source>
        <dbReference type="ARBA" id="ARBA00023239"/>
    </source>
</evidence>
<feature type="signal peptide" evidence="3">
    <location>
        <begin position="1"/>
        <end position="21"/>
    </location>
</feature>
<dbReference type="SUPFAM" id="SSF48230">
    <property type="entry name" value="Chondroitin AC/alginate lyase"/>
    <property type="match status" value="1"/>
</dbReference>
<evidence type="ECO:0000256" key="3">
    <source>
        <dbReference type="SAM" id="SignalP"/>
    </source>
</evidence>
<name>A0ABQ0LZS2_MYCCL</name>
<keyword evidence="6" id="KW-1185">Reference proteome</keyword>
<feature type="chain" id="PRO_5045865853" description="Alginate lyase domain-containing protein" evidence="3">
    <location>
        <begin position="22"/>
        <end position="406"/>
    </location>
</feature>
<evidence type="ECO:0000259" key="4">
    <source>
        <dbReference type="Pfam" id="PF05426"/>
    </source>
</evidence>
<reference evidence="5" key="1">
    <citation type="submission" date="2014-09" db="EMBL/GenBank/DDBJ databases">
        <title>Genome sequence of the luminous mushroom Mycena chlorophos for searching fungal bioluminescence genes.</title>
        <authorList>
            <person name="Tanaka Y."/>
            <person name="Kasuga D."/>
            <person name="Oba Y."/>
            <person name="Hase S."/>
            <person name="Sato K."/>
            <person name="Oba Y."/>
            <person name="Sakakibara Y."/>
        </authorList>
    </citation>
    <scope>NUCLEOTIDE SEQUENCE</scope>
</reference>
<evidence type="ECO:0000313" key="6">
    <source>
        <dbReference type="Proteomes" id="UP000815677"/>
    </source>
</evidence>
<dbReference type="Proteomes" id="UP000815677">
    <property type="component" value="Unassembled WGS sequence"/>
</dbReference>
<evidence type="ECO:0000256" key="1">
    <source>
        <dbReference type="ARBA" id="ARBA00022729"/>
    </source>
</evidence>
<gene>
    <name evidence="5" type="ORF">MCHLO_12925</name>
</gene>
<accession>A0ABQ0LZS2</accession>
<feature type="domain" description="Alginate lyase" evidence="4">
    <location>
        <begin position="72"/>
        <end position="350"/>
    </location>
</feature>